<keyword evidence="16" id="KW-1185">Reference proteome</keyword>
<keyword evidence="4" id="KW-0732">Signal</keyword>
<dbReference type="Proteomes" id="UP001249851">
    <property type="component" value="Unassembled WGS sequence"/>
</dbReference>
<sequence>MFRPPASVAVIFFFGRIHMISGECPKHEALLHNFKPMYYIDHRETIQLWAKVIPERWQDNRLIGSLSNTDYLAFNLTSWETSSETQGIGVTTRDVNAVIRLKNKLPGNINRLSESPVKVSFAIKTFSEDSACNTLKALVDYDLEKLGCPFKILKNEPFKPVIDLYDGELFLEEVDTNYVLWEQQGRAGFEYSATMKEAGCIREAQSWELMIKSMQGTNKEAAWSKQNFRSCFEDPPGESVIPDDLNQAYEIMNSSSVSHIVWTDDGIFIFTLTVIDPDFSFCHLTVEFAVQVICARSLFQELPTFVTLGSCCLTITVVLFSAYYITTFFST</sequence>
<organism evidence="15 16">
    <name type="scientific">Acropora cervicornis</name>
    <name type="common">Staghorn coral</name>
    <dbReference type="NCBI Taxonomy" id="6130"/>
    <lineage>
        <taxon>Eukaryota</taxon>
        <taxon>Metazoa</taxon>
        <taxon>Cnidaria</taxon>
        <taxon>Anthozoa</taxon>
        <taxon>Hexacorallia</taxon>
        <taxon>Scleractinia</taxon>
        <taxon>Astrocoeniina</taxon>
        <taxon>Acroporidae</taxon>
        <taxon>Acropora</taxon>
    </lineage>
</organism>
<evidence type="ECO:0000256" key="12">
    <source>
        <dbReference type="ARBA" id="ARBA00037793"/>
    </source>
</evidence>
<dbReference type="EMBL" id="JARQWQ010000011">
    <property type="protein sequence ID" value="KAK2568968.1"/>
    <property type="molecule type" value="Genomic_DNA"/>
</dbReference>
<evidence type="ECO:0000256" key="10">
    <source>
        <dbReference type="ARBA" id="ARBA00023180"/>
    </source>
</evidence>
<accession>A0AAD9VC09</accession>
<evidence type="ECO:0000256" key="11">
    <source>
        <dbReference type="ARBA" id="ARBA00023273"/>
    </source>
</evidence>
<evidence type="ECO:0000256" key="8">
    <source>
        <dbReference type="ARBA" id="ARBA00023136"/>
    </source>
</evidence>
<keyword evidence="8 13" id="KW-0472">Membrane</keyword>
<feature type="domain" description="CATSPERD/E C-terminal" evidence="14">
    <location>
        <begin position="134"/>
        <end position="327"/>
    </location>
</feature>
<evidence type="ECO:0000256" key="5">
    <source>
        <dbReference type="ARBA" id="ARBA00022846"/>
    </source>
</evidence>
<keyword evidence="5" id="KW-0282">Flagellum</keyword>
<evidence type="ECO:0000256" key="2">
    <source>
        <dbReference type="ARBA" id="ARBA00022475"/>
    </source>
</evidence>
<keyword evidence="9" id="KW-1015">Disulfide bond</keyword>
<name>A0AAD9VC09_ACRCE</name>
<keyword evidence="2" id="KW-1003">Cell membrane</keyword>
<evidence type="ECO:0000259" key="14">
    <source>
        <dbReference type="Pfam" id="PF22850"/>
    </source>
</evidence>
<evidence type="ECO:0000256" key="13">
    <source>
        <dbReference type="SAM" id="Phobius"/>
    </source>
</evidence>
<proteinExistence type="inferred from homology"/>
<dbReference type="PANTHER" id="PTHR33722:SF4">
    <property type="entry name" value="CATION CHANNEL SPERM-ASSOCIATED PROTEIN SUBUNIT EPSILON-LIKE"/>
    <property type="match status" value="1"/>
</dbReference>
<keyword evidence="10" id="KW-0325">Glycoprotein</keyword>
<feature type="transmembrane region" description="Helical" evidence="13">
    <location>
        <begin position="302"/>
        <end position="325"/>
    </location>
</feature>
<keyword evidence="6 13" id="KW-1133">Transmembrane helix</keyword>
<dbReference type="PANTHER" id="PTHR33722">
    <property type="entry name" value="CATION CHANNEL SPERM-ASSOCIATED PROTEIN SUBUNIT DELTA-RELATED"/>
    <property type="match status" value="1"/>
</dbReference>
<dbReference type="Pfam" id="PF22850">
    <property type="entry name" value="CATSPERD-E_C"/>
    <property type="match status" value="1"/>
</dbReference>
<evidence type="ECO:0000313" key="16">
    <source>
        <dbReference type="Proteomes" id="UP001249851"/>
    </source>
</evidence>
<keyword evidence="7" id="KW-0969">Cilium</keyword>
<evidence type="ECO:0000256" key="3">
    <source>
        <dbReference type="ARBA" id="ARBA00022692"/>
    </source>
</evidence>
<dbReference type="InterPro" id="IPR053814">
    <property type="entry name" value="CATSPERD/E_C"/>
</dbReference>
<evidence type="ECO:0000256" key="1">
    <source>
        <dbReference type="ARBA" id="ARBA00010246"/>
    </source>
</evidence>
<reference evidence="15" key="1">
    <citation type="journal article" date="2023" name="G3 (Bethesda)">
        <title>Whole genome assembly and annotation of the endangered Caribbean coral Acropora cervicornis.</title>
        <authorList>
            <person name="Selwyn J.D."/>
            <person name="Vollmer S.V."/>
        </authorList>
    </citation>
    <scope>NUCLEOTIDE SEQUENCE</scope>
    <source>
        <strain evidence="15">K2</strain>
    </source>
</reference>
<keyword evidence="11" id="KW-0966">Cell projection</keyword>
<comment type="subcellular location">
    <subcellularLocation>
        <location evidence="12">Cell projection</location>
        <location evidence="12">Cilium</location>
        <location evidence="12">Flagellum membrane</location>
        <topology evidence="12">Single-pass type I membrane protein</topology>
    </subcellularLocation>
</comment>
<protein>
    <submittedName>
        <fullName evidence="15">Cation channel sperm-associated auxiliary subunit epsilon</fullName>
    </submittedName>
</protein>
<evidence type="ECO:0000256" key="6">
    <source>
        <dbReference type="ARBA" id="ARBA00022989"/>
    </source>
</evidence>
<reference evidence="15" key="2">
    <citation type="journal article" date="2023" name="Science">
        <title>Genomic signatures of disease resistance in endangered staghorn corals.</title>
        <authorList>
            <person name="Vollmer S.V."/>
            <person name="Selwyn J.D."/>
            <person name="Despard B.A."/>
            <person name="Roesel C.L."/>
        </authorList>
    </citation>
    <scope>NUCLEOTIDE SEQUENCE</scope>
    <source>
        <strain evidence="15">K2</strain>
    </source>
</reference>
<comment type="caution">
    <text evidence="15">The sequence shown here is derived from an EMBL/GenBank/DDBJ whole genome shotgun (WGS) entry which is preliminary data.</text>
</comment>
<comment type="similarity">
    <text evidence="1">Belongs to the CATSPERD family.</text>
</comment>
<keyword evidence="3 13" id="KW-0812">Transmembrane</keyword>
<dbReference type="AlphaFoldDB" id="A0AAD9VC09"/>
<evidence type="ECO:0000313" key="15">
    <source>
        <dbReference type="EMBL" id="KAK2568968.1"/>
    </source>
</evidence>
<dbReference type="GO" id="GO:0036128">
    <property type="term" value="C:CatSper complex"/>
    <property type="evidence" value="ECO:0007669"/>
    <property type="project" value="InterPro"/>
</dbReference>
<gene>
    <name evidence="15" type="ORF">P5673_007081</name>
</gene>
<evidence type="ECO:0000256" key="4">
    <source>
        <dbReference type="ARBA" id="ARBA00022729"/>
    </source>
</evidence>
<dbReference type="InterPro" id="IPR028751">
    <property type="entry name" value="CATSPERD/E"/>
</dbReference>
<evidence type="ECO:0000256" key="9">
    <source>
        <dbReference type="ARBA" id="ARBA00023157"/>
    </source>
</evidence>
<evidence type="ECO:0000256" key="7">
    <source>
        <dbReference type="ARBA" id="ARBA00023069"/>
    </source>
</evidence>